<dbReference type="Pfam" id="PF00627">
    <property type="entry name" value="UBA"/>
    <property type="match status" value="2"/>
</dbReference>
<dbReference type="NCBIfam" id="TIGR00601">
    <property type="entry name" value="rad23"/>
    <property type="match status" value="1"/>
</dbReference>
<dbReference type="GO" id="GO:0006289">
    <property type="term" value="P:nucleotide-excision repair"/>
    <property type="evidence" value="ECO:0007669"/>
    <property type="project" value="UniProtKB-UniRule"/>
</dbReference>
<dbReference type="EMBL" id="GGFJ01006085">
    <property type="protein sequence ID" value="MBW55226.1"/>
    <property type="molecule type" value="Transcribed_RNA"/>
</dbReference>
<dbReference type="InterPro" id="IPR036353">
    <property type="entry name" value="XPC-bd_sf"/>
</dbReference>
<dbReference type="Gene3D" id="3.10.20.90">
    <property type="entry name" value="Phosphatidylinositol 3-kinase Catalytic Subunit, Chain A, domain 1"/>
    <property type="match status" value="1"/>
</dbReference>
<organism evidence="5">
    <name type="scientific">Anopheles marajoara</name>
    <dbReference type="NCBI Taxonomy" id="58244"/>
    <lineage>
        <taxon>Eukaryota</taxon>
        <taxon>Metazoa</taxon>
        <taxon>Ecdysozoa</taxon>
        <taxon>Arthropoda</taxon>
        <taxon>Hexapoda</taxon>
        <taxon>Insecta</taxon>
        <taxon>Pterygota</taxon>
        <taxon>Neoptera</taxon>
        <taxon>Endopterygota</taxon>
        <taxon>Diptera</taxon>
        <taxon>Nematocera</taxon>
        <taxon>Culicoidea</taxon>
        <taxon>Culicidae</taxon>
        <taxon>Anophelinae</taxon>
        <taxon>Anopheles</taxon>
    </lineage>
</organism>
<dbReference type="InterPro" id="IPR015940">
    <property type="entry name" value="UBA"/>
</dbReference>
<dbReference type="Gene3D" id="1.10.10.540">
    <property type="entry name" value="XPC-binding domain"/>
    <property type="match status" value="1"/>
</dbReference>
<dbReference type="GO" id="GO:0031593">
    <property type="term" value="F:polyubiquitin modification-dependent protein binding"/>
    <property type="evidence" value="ECO:0007669"/>
    <property type="project" value="UniProtKB-UniRule"/>
</dbReference>
<dbReference type="GO" id="GO:0003684">
    <property type="term" value="F:damaged DNA binding"/>
    <property type="evidence" value="ECO:0007669"/>
    <property type="project" value="UniProtKB-UniRule"/>
</dbReference>
<dbReference type="PROSITE" id="PS50053">
    <property type="entry name" value="UBIQUITIN_2"/>
    <property type="match status" value="1"/>
</dbReference>
<dbReference type="PROSITE" id="PS50030">
    <property type="entry name" value="UBA"/>
    <property type="match status" value="2"/>
</dbReference>
<comment type="subcellular location">
    <subcellularLocation>
        <location evidence="1">Nucleus</location>
    </subcellularLocation>
    <subcellularLocation>
        <location evidence="1">Cytoplasm</location>
    </subcellularLocation>
</comment>
<dbReference type="FunFam" id="1.10.8.10:FF:000002">
    <property type="entry name" value="UV excision repair protein RAD23 homolog"/>
    <property type="match status" value="1"/>
</dbReference>
<feature type="compositionally biased region" description="Basic and acidic residues" evidence="2">
    <location>
        <begin position="173"/>
        <end position="184"/>
    </location>
</feature>
<dbReference type="Gene3D" id="1.10.8.10">
    <property type="entry name" value="DNA helicase RuvA subunit, C-terminal domain"/>
    <property type="match status" value="2"/>
</dbReference>
<dbReference type="InterPro" id="IPR009060">
    <property type="entry name" value="UBA-like_sf"/>
</dbReference>
<keyword evidence="1" id="KW-0227">DNA damage</keyword>
<feature type="compositionally biased region" description="Low complexity" evidence="2">
    <location>
        <begin position="142"/>
        <end position="154"/>
    </location>
</feature>
<feature type="compositionally biased region" description="Basic and acidic residues" evidence="2">
    <location>
        <begin position="106"/>
        <end position="129"/>
    </location>
</feature>
<dbReference type="FunFam" id="3.10.20.90:FF:000254">
    <property type="entry name" value="UV excision repair protein Rad23"/>
    <property type="match status" value="1"/>
</dbReference>
<dbReference type="GO" id="GO:0005654">
    <property type="term" value="C:nucleoplasm"/>
    <property type="evidence" value="ECO:0007669"/>
    <property type="project" value="TreeGrafter"/>
</dbReference>
<sequence length="399" mass="43670">MKITLKTLKQQTFHVEVDVEKDTVRMLKEKIFNESGQAYPVERQWLIYLGKVMEDAHPLSQYNLDDKKFVVVMNKKSTAAATTDAETAGASSSERPAADQTPAVNETERLATKKESESDSDSVAKPKDAAEEESASQKKTAAPESASAAAAPSANQQKAETDQKAPPTGEGPATRDEPNRENVSREWMENVRRISEMGYPEVSVIVALEICGNNREAAVEYLMDNAADMAVDLLEQQSGETAPAASVPGIGVSGLQAPDMAVAAGAAGSERPLAFLRENPVFFEMKRLLQEDPNLLPYLMHRIQYSNPNLMRIIAENQEEFLAMLNENSEVAPDGAAQELESIAAAMVNSLTPSDMDAIDRLKALGYPEHLVIQAYIACERDEYKAAEFLVSQNLEDED</sequence>
<dbReference type="GO" id="GO:0070628">
    <property type="term" value="F:proteasome binding"/>
    <property type="evidence" value="ECO:0007669"/>
    <property type="project" value="TreeGrafter"/>
</dbReference>
<dbReference type="CDD" id="cd01805">
    <property type="entry name" value="Ubl_Rad23"/>
    <property type="match status" value="1"/>
</dbReference>
<comment type="similarity">
    <text evidence="1">Belongs to the RAD23 family.</text>
</comment>
<dbReference type="SMART" id="SM00165">
    <property type="entry name" value="UBA"/>
    <property type="match status" value="2"/>
</dbReference>
<dbReference type="SUPFAM" id="SSF54236">
    <property type="entry name" value="Ubiquitin-like"/>
    <property type="match status" value="1"/>
</dbReference>
<feature type="region of interest" description="Disordered" evidence="2">
    <location>
        <begin position="78"/>
        <end position="184"/>
    </location>
</feature>
<feature type="domain" description="Ubiquitin-like" evidence="4">
    <location>
        <begin position="1"/>
        <end position="79"/>
    </location>
</feature>
<evidence type="ECO:0000256" key="1">
    <source>
        <dbReference type="RuleBase" id="RU367049"/>
    </source>
</evidence>
<feature type="compositionally biased region" description="Low complexity" evidence="2">
    <location>
        <begin position="78"/>
        <end position="93"/>
    </location>
</feature>
<evidence type="ECO:0000313" key="5">
    <source>
        <dbReference type="EMBL" id="MBW55226.1"/>
    </source>
</evidence>
<dbReference type="SUPFAM" id="SSF46934">
    <property type="entry name" value="UBA-like"/>
    <property type="match status" value="2"/>
</dbReference>
<feature type="domain" description="UBA" evidence="3">
    <location>
        <begin position="182"/>
        <end position="225"/>
    </location>
</feature>
<keyword evidence="1" id="KW-0539">Nucleus</keyword>
<dbReference type="InterPro" id="IPR015360">
    <property type="entry name" value="XPC-bd"/>
</dbReference>
<reference evidence="5" key="1">
    <citation type="submission" date="2018-01" db="EMBL/GenBank/DDBJ databases">
        <title>An insight into the sialome of Amazonian anophelines.</title>
        <authorList>
            <person name="Ribeiro J.M."/>
            <person name="Scarpassa V."/>
            <person name="Calvo E."/>
        </authorList>
    </citation>
    <scope>NUCLEOTIDE SEQUENCE</scope>
    <source>
        <tissue evidence="5">Salivary glands</tissue>
    </source>
</reference>
<evidence type="ECO:0000259" key="3">
    <source>
        <dbReference type="PROSITE" id="PS50030"/>
    </source>
</evidence>
<protein>
    <recommendedName>
        <fullName evidence="1">UV excision repair protein RAD23</fullName>
    </recommendedName>
</protein>
<dbReference type="SUPFAM" id="SSF101238">
    <property type="entry name" value="XPC-binding domain"/>
    <property type="match status" value="1"/>
</dbReference>
<keyword evidence="1" id="KW-0234">DNA repair</keyword>
<dbReference type="GO" id="GO:0043130">
    <property type="term" value="F:ubiquitin binding"/>
    <property type="evidence" value="ECO:0007669"/>
    <property type="project" value="UniProtKB-UniRule"/>
</dbReference>
<feature type="domain" description="UBA" evidence="3">
    <location>
        <begin position="353"/>
        <end position="393"/>
    </location>
</feature>
<dbReference type="InterPro" id="IPR029071">
    <property type="entry name" value="Ubiquitin-like_domsf"/>
</dbReference>
<dbReference type="SMART" id="SM00213">
    <property type="entry name" value="UBQ"/>
    <property type="match status" value="1"/>
</dbReference>
<proteinExistence type="inferred from homology"/>
<keyword evidence="1" id="KW-0963">Cytoplasm</keyword>
<dbReference type="AlphaFoldDB" id="A0A2M4BQ62"/>
<dbReference type="Pfam" id="PF09280">
    <property type="entry name" value="XPC-binding"/>
    <property type="match status" value="1"/>
</dbReference>
<evidence type="ECO:0000259" key="4">
    <source>
        <dbReference type="PROSITE" id="PS50053"/>
    </source>
</evidence>
<name>A0A2M4BQ62_9DIPT</name>
<dbReference type="GO" id="GO:0043161">
    <property type="term" value="P:proteasome-mediated ubiquitin-dependent protein catabolic process"/>
    <property type="evidence" value="ECO:0007669"/>
    <property type="project" value="UniProtKB-UniRule"/>
</dbReference>
<comment type="function">
    <text evidence="1">Multiubiquitin chain receptor involved in modulation of proteasomal degradation. Involved in nucleotide excision repair.</text>
</comment>
<dbReference type="InterPro" id="IPR004806">
    <property type="entry name" value="Rad23"/>
</dbReference>
<evidence type="ECO:0000256" key="2">
    <source>
        <dbReference type="SAM" id="MobiDB-lite"/>
    </source>
</evidence>
<accession>A0A2M4BQ62</accession>
<dbReference type="PANTHER" id="PTHR10621">
    <property type="entry name" value="UV EXCISION REPAIR PROTEIN RAD23"/>
    <property type="match status" value="1"/>
</dbReference>
<dbReference type="PANTHER" id="PTHR10621:SF0">
    <property type="entry name" value="UV EXCISION REPAIR PROTEIN RAD23"/>
    <property type="match status" value="1"/>
</dbReference>
<dbReference type="PRINTS" id="PR01839">
    <property type="entry name" value="RAD23PROTEIN"/>
</dbReference>
<dbReference type="GO" id="GO:0005829">
    <property type="term" value="C:cytosol"/>
    <property type="evidence" value="ECO:0007669"/>
    <property type="project" value="TreeGrafter"/>
</dbReference>
<dbReference type="Pfam" id="PF00240">
    <property type="entry name" value="ubiquitin"/>
    <property type="match status" value="1"/>
</dbReference>
<dbReference type="InterPro" id="IPR000626">
    <property type="entry name" value="Ubiquitin-like_dom"/>
</dbReference>